<dbReference type="PANTHER" id="PTHR11040">
    <property type="entry name" value="ZINC/IRON TRANSPORTER"/>
    <property type="match status" value="1"/>
</dbReference>
<evidence type="ECO:0000313" key="8">
    <source>
        <dbReference type="Proteomes" id="UP000009170"/>
    </source>
</evidence>
<feature type="transmembrane region" description="Helical" evidence="6">
    <location>
        <begin position="195"/>
        <end position="217"/>
    </location>
</feature>
<dbReference type="OrthoDB" id="262547at2759"/>
<feature type="compositionally biased region" description="Polar residues" evidence="5">
    <location>
        <begin position="91"/>
        <end position="107"/>
    </location>
</feature>
<feature type="transmembrane region" description="Helical" evidence="6">
    <location>
        <begin position="166"/>
        <end position="188"/>
    </location>
</feature>
<dbReference type="InterPro" id="IPR003689">
    <property type="entry name" value="ZIP"/>
</dbReference>
<dbReference type="InParanoid" id="A0A090M8P7"/>
<protein>
    <submittedName>
        <fullName evidence="7">Zinc/iron permease</fullName>
    </submittedName>
</protein>
<feature type="transmembrane region" description="Helical" evidence="6">
    <location>
        <begin position="37"/>
        <end position="58"/>
    </location>
</feature>
<keyword evidence="3 6" id="KW-1133">Transmembrane helix</keyword>
<reference evidence="8" key="1">
    <citation type="journal article" date="2006" name="Proc. Natl. Acad. Sci. U.S.A.">
        <title>Genome analysis of the smallest free-living eukaryote Ostreococcus tauri unveils many unique features.</title>
        <authorList>
            <person name="Derelle E."/>
            <person name="Ferraz C."/>
            <person name="Rombauts S."/>
            <person name="Rouze P."/>
            <person name="Worden A.Z."/>
            <person name="Robbens S."/>
            <person name="Partensky F."/>
            <person name="Degroeve S."/>
            <person name="Echeynie S."/>
            <person name="Cooke R."/>
            <person name="Saeys Y."/>
            <person name="Wuyts J."/>
            <person name="Jabbari K."/>
            <person name="Bowler C."/>
            <person name="Panaud O."/>
            <person name="Piegu B."/>
            <person name="Ball S.G."/>
            <person name="Ral J.-P."/>
            <person name="Bouget F.-Y."/>
            <person name="Piganeau G."/>
            <person name="De Baets B."/>
            <person name="Picard A."/>
            <person name="Delseny M."/>
            <person name="Demaille J."/>
            <person name="Van de Peer Y."/>
            <person name="Moreau H."/>
        </authorList>
    </citation>
    <scope>NUCLEOTIDE SEQUENCE [LARGE SCALE GENOMIC DNA]</scope>
    <source>
        <strain evidence="8">OTTH 0595 / CCAP 157/2 / RCC745</strain>
    </source>
</reference>
<comment type="caution">
    <text evidence="7">The sequence shown here is derived from an EMBL/GenBank/DDBJ whole genome shotgun (WGS) entry which is preliminary data.</text>
</comment>
<sequence>MFDADERRALVLSVLAGATTTLGGVVAVYKKPDARALAFLLGVAIGVMTTLSFVELYVKNVIEHGILSVTGATMGGAGLYACAAPLLPNTEQRAGTTSNGSSPSERTAMNAMEKSDDKKDTGGIGGVSKVRLLRLGILMAFAMTLHNLPEGFAVACASFTKIGPTMAFAIGMHNVPEGIIIAAPVYAATGSRTRAILLATASGLSEPIGALVALKFMKPYLTPARLEHLLAATGGIMIAVSVLELWPEAKKCANNDSMYRGILIGSGLMLLTLYLGA</sequence>
<dbReference type="GeneID" id="9831625"/>
<comment type="subcellular location">
    <subcellularLocation>
        <location evidence="1">Membrane</location>
        <topology evidence="1">Multi-pass membrane protein</topology>
    </subcellularLocation>
</comment>
<dbReference type="GO" id="GO:0016020">
    <property type="term" value="C:membrane"/>
    <property type="evidence" value="ECO:0007669"/>
    <property type="project" value="UniProtKB-SubCell"/>
</dbReference>
<accession>A0A090M8P7</accession>
<feature type="transmembrane region" description="Helical" evidence="6">
    <location>
        <begin position="229"/>
        <end position="246"/>
    </location>
</feature>
<dbReference type="Proteomes" id="UP000009170">
    <property type="component" value="Unassembled WGS sequence"/>
</dbReference>
<dbReference type="KEGG" id="ota:OT_ostta08g02450"/>
<dbReference type="Pfam" id="PF02535">
    <property type="entry name" value="Zip"/>
    <property type="match status" value="1"/>
</dbReference>
<evidence type="ECO:0000256" key="6">
    <source>
        <dbReference type="SAM" id="Phobius"/>
    </source>
</evidence>
<dbReference type="EMBL" id="CAID01000008">
    <property type="protein sequence ID" value="CEG01499.1"/>
    <property type="molecule type" value="Genomic_DNA"/>
</dbReference>
<feature type="transmembrane region" description="Helical" evidence="6">
    <location>
        <begin position="258"/>
        <end position="276"/>
    </location>
</feature>
<dbReference type="AlphaFoldDB" id="A0A090M8P7"/>
<proteinExistence type="predicted"/>
<dbReference type="RefSeq" id="XP_022840993.1">
    <property type="nucleotide sequence ID" value="XM_022983589.1"/>
</dbReference>
<evidence type="ECO:0000256" key="5">
    <source>
        <dbReference type="SAM" id="MobiDB-lite"/>
    </source>
</evidence>
<keyword evidence="4 6" id="KW-0472">Membrane</keyword>
<keyword evidence="2 6" id="KW-0812">Transmembrane</keyword>
<evidence type="ECO:0000313" key="7">
    <source>
        <dbReference type="EMBL" id="CEG01499.1"/>
    </source>
</evidence>
<gene>
    <name evidence="7" type="ORF">OT_ostta08g02450</name>
</gene>
<dbReference type="GO" id="GO:0005385">
    <property type="term" value="F:zinc ion transmembrane transporter activity"/>
    <property type="evidence" value="ECO:0007669"/>
    <property type="project" value="TreeGrafter"/>
</dbReference>
<evidence type="ECO:0000256" key="2">
    <source>
        <dbReference type="ARBA" id="ARBA00022692"/>
    </source>
</evidence>
<organism evidence="7 8">
    <name type="scientific">Ostreococcus tauri</name>
    <name type="common">Marine green alga</name>
    <dbReference type="NCBI Taxonomy" id="70448"/>
    <lineage>
        <taxon>Eukaryota</taxon>
        <taxon>Viridiplantae</taxon>
        <taxon>Chlorophyta</taxon>
        <taxon>Mamiellophyceae</taxon>
        <taxon>Mamiellales</taxon>
        <taxon>Bathycoccaceae</taxon>
        <taxon>Ostreococcus</taxon>
    </lineage>
</organism>
<evidence type="ECO:0000256" key="1">
    <source>
        <dbReference type="ARBA" id="ARBA00004141"/>
    </source>
</evidence>
<evidence type="ECO:0000256" key="4">
    <source>
        <dbReference type="ARBA" id="ARBA00023136"/>
    </source>
</evidence>
<keyword evidence="8" id="KW-1185">Reference proteome</keyword>
<reference evidence="7 8" key="2">
    <citation type="journal article" date="2014" name="BMC Genomics">
        <title>An improved genome of the model marine alga Ostreococcus tauri unfolds by assessing Illumina de novo assemblies.</title>
        <authorList>
            <person name="Blanc-Mathieu R."/>
            <person name="Verhelst B."/>
            <person name="Derelle E."/>
            <person name="Rombauts S."/>
            <person name="Bouget F.Y."/>
            <person name="Carre I."/>
            <person name="Chateau A."/>
            <person name="Eyre-Walker A."/>
            <person name="Grimsley N."/>
            <person name="Moreau H."/>
            <person name="Piegu B."/>
            <person name="Rivals E."/>
            <person name="Schackwitz W."/>
            <person name="Van de Peer Y."/>
            <person name="Piganeau G."/>
        </authorList>
    </citation>
    <scope>NUCLEOTIDE SEQUENCE [LARGE SCALE GENOMIC DNA]</scope>
    <source>
        <strain evidence="8">OTTH 0595 / CCAP 157/2 / RCC745</strain>
    </source>
</reference>
<name>A0A090M8P7_OSTTA</name>
<feature type="region of interest" description="Disordered" evidence="5">
    <location>
        <begin position="91"/>
        <end position="122"/>
    </location>
</feature>
<dbReference type="PANTHER" id="PTHR11040:SF205">
    <property type="entry name" value="ZINC TRANSPORTER ZUPT"/>
    <property type="match status" value="1"/>
</dbReference>
<evidence type="ECO:0000256" key="3">
    <source>
        <dbReference type="ARBA" id="ARBA00022989"/>
    </source>
</evidence>